<dbReference type="AlphaFoldDB" id="A0A644Z5D7"/>
<reference evidence="1" key="1">
    <citation type="submission" date="2019-08" db="EMBL/GenBank/DDBJ databases">
        <authorList>
            <person name="Kucharzyk K."/>
            <person name="Murdoch R.W."/>
            <person name="Higgins S."/>
            <person name="Loffler F."/>
        </authorList>
    </citation>
    <scope>NUCLEOTIDE SEQUENCE</scope>
</reference>
<comment type="caution">
    <text evidence="1">The sequence shown here is derived from an EMBL/GenBank/DDBJ whole genome shotgun (WGS) entry which is preliminary data.</text>
</comment>
<protein>
    <submittedName>
        <fullName evidence="1">Carboxynorspermidine/carboxyspermidine decarboxylase</fullName>
        <ecNumber evidence="1">4.1.1.96</ecNumber>
    </submittedName>
</protein>
<sequence length="70" mass="7929">MAGDIIGDYSFDRPLQVGDTLVFEDMAIYTMVKTNTFNGMPLPSLVIQNLDGDCEVIHRFGYEDFKHRLG</sequence>
<evidence type="ECO:0000313" key="1">
    <source>
        <dbReference type="EMBL" id="MPM36135.1"/>
    </source>
</evidence>
<dbReference type="SUPFAM" id="SSF50621">
    <property type="entry name" value="Alanine racemase C-terminal domain-like"/>
    <property type="match status" value="1"/>
</dbReference>
<dbReference type="GO" id="GO:0016829">
    <property type="term" value="F:lyase activity"/>
    <property type="evidence" value="ECO:0007669"/>
    <property type="project" value="UniProtKB-KW"/>
</dbReference>
<dbReference type="Gene3D" id="2.40.37.10">
    <property type="entry name" value="Lyase, Ornithine Decarboxylase, Chain A, domain 1"/>
    <property type="match status" value="1"/>
</dbReference>
<dbReference type="InterPro" id="IPR009006">
    <property type="entry name" value="Ala_racemase/Decarboxylase_C"/>
</dbReference>
<organism evidence="1">
    <name type="scientific">bioreactor metagenome</name>
    <dbReference type="NCBI Taxonomy" id="1076179"/>
    <lineage>
        <taxon>unclassified sequences</taxon>
        <taxon>metagenomes</taxon>
        <taxon>ecological metagenomes</taxon>
    </lineage>
</organism>
<keyword evidence="1" id="KW-0456">Lyase</keyword>
<gene>
    <name evidence="1" type="primary">nspC_14</name>
    <name evidence="1" type="ORF">SDC9_82730</name>
</gene>
<name>A0A644Z5D7_9ZZZZ</name>
<proteinExistence type="predicted"/>
<accession>A0A644Z5D7</accession>
<dbReference type="EC" id="4.1.1.96" evidence="1"/>
<dbReference type="EMBL" id="VSSQ01007509">
    <property type="protein sequence ID" value="MPM36135.1"/>
    <property type="molecule type" value="Genomic_DNA"/>
</dbReference>